<dbReference type="Gene3D" id="3.40.50.1820">
    <property type="entry name" value="alpha/beta hydrolase"/>
    <property type="match status" value="1"/>
</dbReference>
<name>A0AA39QG11_9AGAR</name>
<dbReference type="AlphaFoldDB" id="A0AA39QG11"/>
<reference evidence="2" key="1">
    <citation type="submission" date="2023-06" db="EMBL/GenBank/DDBJ databases">
        <authorList>
            <consortium name="Lawrence Berkeley National Laboratory"/>
            <person name="Ahrendt S."/>
            <person name="Sahu N."/>
            <person name="Indic B."/>
            <person name="Wong-Bajracharya J."/>
            <person name="Merenyi Z."/>
            <person name="Ke H.-M."/>
            <person name="Monk M."/>
            <person name="Kocsube S."/>
            <person name="Drula E."/>
            <person name="Lipzen A."/>
            <person name="Balint B."/>
            <person name="Henrissat B."/>
            <person name="Andreopoulos B."/>
            <person name="Martin F.M."/>
            <person name="Harder C.B."/>
            <person name="Rigling D."/>
            <person name="Ford K.L."/>
            <person name="Foster G.D."/>
            <person name="Pangilinan J."/>
            <person name="Papanicolaou A."/>
            <person name="Barry K."/>
            <person name="LaButti K."/>
            <person name="Viragh M."/>
            <person name="Koriabine M."/>
            <person name="Yan M."/>
            <person name="Riley R."/>
            <person name="Champramary S."/>
            <person name="Plett K.L."/>
            <person name="Tsai I.J."/>
            <person name="Slot J."/>
            <person name="Sipos G."/>
            <person name="Plett J."/>
            <person name="Nagy L.G."/>
            <person name="Grigoriev I.V."/>
        </authorList>
    </citation>
    <scope>NUCLEOTIDE SEQUENCE</scope>
    <source>
        <strain evidence="2">HWK02</strain>
    </source>
</reference>
<dbReference type="SUPFAM" id="SSF53474">
    <property type="entry name" value="alpha/beta-Hydrolases"/>
    <property type="match status" value="1"/>
</dbReference>
<dbReference type="PANTHER" id="PTHR43194:SF2">
    <property type="entry name" value="PEROXISOMAL MEMBRANE PROTEIN LPX1"/>
    <property type="match status" value="1"/>
</dbReference>
<sequence>MPVVEFCTSASPITPHSMSHVTTSLMLLSADGTKIYADAAGDFTKPAIVFIHGVSLSSVVWNDIFRDPKWTNLFYMVGISCCFRCILLSIFWQVRYDTRGHGRSGMPTSPRAWESQRLAEDFDAVVKGFKLRRPFVLGWSLGATHIVDILSLHPGRERYLSGAIHLTGVPFMGAGIGKAGTQFALGCLPSLNQTNDVEKFQDASRRFVNGFSRHASFELKSLCLGNFVTQPRAVTKFVFTREQDATEFFKAGQRGYLPLLAIACTDDLIVDGRSAARALGPWKDLKLVEIEGADHMPWLSHSEAMRGLITDWVKDILAA</sequence>
<accession>A0AA39QG11</accession>
<keyword evidence="2" id="KW-0378">Hydrolase</keyword>
<feature type="domain" description="AB hydrolase-1" evidence="1">
    <location>
        <begin position="48"/>
        <end position="304"/>
    </location>
</feature>
<proteinExistence type="predicted"/>
<evidence type="ECO:0000259" key="1">
    <source>
        <dbReference type="Pfam" id="PF12697"/>
    </source>
</evidence>
<dbReference type="Pfam" id="PF12697">
    <property type="entry name" value="Abhydrolase_6"/>
    <property type="match status" value="1"/>
</dbReference>
<protein>
    <submittedName>
        <fullName evidence="2">Alpha/Beta hydrolase protein</fullName>
    </submittedName>
</protein>
<dbReference type="InterPro" id="IPR029058">
    <property type="entry name" value="AB_hydrolase_fold"/>
</dbReference>
<dbReference type="GO" id="GO:0016787">
    <property type="term" value="F:hydrolase activity"/>
    <property type="evidence" value="ECO:0007669"/>
    <property type="project" value="UniProtKB-KW"/>
</dbReference>
<gene>
    <name evidence="2" type="ORF">EDD18DRAFT_685071</name>
</gene>
<dbReference type="Proteomes" id="UP001175228">
    <property type="component" value="Unassembled WGS sequence"/>
</dbReference>
<dbReference type="PANTHER" id="PTHR43194">
    <property type="entry name" value="HYDROLASE ALPHA/BETA FOLD FAMILY"/>
    <property type="match status" value="1"/>
</dbReference>
<evidence type="ECO:0000313" key="3">
    <source>
        <dbReference type="Proteomes" id="UP001175228"/>
    </source>
</evidence>
<keyword evidence="3" id="KW-1185">Reference proteome</keyword>
<dbReference type="EMBL" id="JAUEPU010000005">
    <property type="protein sequence ID" value="KAK0502262.1"/>
    <property type="molecule type" value="Genomic_DNA"/>
</dbReference>
<dbReference type="InterPro" id="IPR050228">
    <property type="entry name" value="Carboxylesterase_BioH"/>
</dbReference>
<dbReference type="InterPro" id="IPR000073">
    <property type="entry name" value="AB_hydrolase_1"/>
</dbReference>
<comment type="caution">
    <text evidence="2">The sequence shown here is derived from an EMBL/GenBank/DDBJ whole genome shotgun (WGS) entry which is preliminary data.</text>
</comment>
<evidence type="ECO:0000313" key="2">
    <source>
        <dbReference type="EMBL" id="KAK0502262.1"/>
    </source>
</evidence>
<organism evidence="2 3">
    <name type="scientific">Armillaria luteobubalina</name>
    <dbReference type="NCBI Taxonomy" id="153913"/>
    <lineage>
        <taxon>Eukaryota</taxon>
        <taxon>Fungi</taxon>
        <taxon>Dikarya</taxon>
        <taxon>Basidiomycota</taxon>
        <taxon>Agaricomycotina</taxon>
        <taxon>Agaricomycetes</taxon>
        <taxon>Agaricomycetidae</taxon>
        <taxon>Agaricales</taxon>
        <taxon>Marasmiineae</taxon>
        <taxon>Physalacriaceae</taxon>
        <taxon>Armillaria</taxon>
    </lineage>
</organism>